<protein>
    <recommendedName>
        <fullName evidence="7">Major facilitator superfamily (MFS) profile domain-containing protein</fullName>
    </recommendedName>
</protein>
<dbReference type="PANTHER" id="PTHR23526">
    <property type="entry name" value="INTEGRAL MEMBRANE TRANSPORT PROTEIN-RELATED"/>
    <property type="match status" value="1"/>
</dbReference>
<feature type="transmembrane region" description="Helical" evidence="6">
    <location>
        <begin position="379"/>
        <end position="397"/>
    </location>
</feature>
<feature type="transmembrane region" description="Helical" evidence="6">
    <location>
        <begin position="353"/>
        <end position="373"/>
    </location>
</feature>
<proteinExistence type="predicted"/>
<feature type="transmembrane region" description="Helical" evidence="6">
    <location>
        <begin position="309"/>
        <end position="333"/>
    </location>
</feature>
<dbReference type="Gene3D" id="1.20.1250.20">
    <property type="entry name" value="MFS general substrate transporter like domains"/>
    <property type="match status" value="2"/>
</dbReference>
<dbReference type="AlphaFoldDB" id="A0A081LCW2"/>
<reference evidence="8 9" key="1">
    <citation type="submission" date="2012-09" db="EMBL/GenBank/DDBJ databases">
        <title>Genome Sequence of Bacillus sp. DW5-4.</title>
        <authorList>
            <person name="Lai Q."/>
            <person name="Liu Y."/>
            <person name="Shao Z."/>
        </authorList>
    </citation>
    <scope>NUCLEOTIDE SEQUENCE [LARGE SCALE GENOMIC DNA]</scope>
    <source>
        <strain evidence="8 9">DW5-4</strain>
    </source>
</reference>
<feature type="transmembrane region" description="Helical" evidence="6">
    <location>
        <begin position="141"/>
        <end position="168"/>
    </location>
</feature>
<dbReference type="RefSeq" id="WP_034319563.1">
    <property type="nucleotide sequence ID" value="NZ_JAVIKA010000003.1"/>
</dbReference>
<name>A0A081LCW2_9BACI</name>
<feature type="transmembrane region" description="Helical" evidence="6">
    <location>
        <begin position="230"/>
        <end position="247"/>
    </location>
</feature>
<dbReference type="InterPro" id="IPR020846">
    <property type="entry name" value="MFS_dom"/>
</dbReference>
<feature type="transmembrane region" description="Helical" evidence="6">
    <location>
        <begin position="81"/>
        <end position="100"/>
    </location>
</feature>
<dbReference type="PROSITE" id="PS50850">
    <property type="entry name" value="MFS"/>
    <property type="match status" value="1"/>
</dbReference>
<organism evidence="8 9">
    <name type="scientific">Bacillus zhangzhouensis</name>
    <dbReference type="NCBI Taxonomy" id="1178540"/>
    <lineage>
        <taxon>Bacteria</taxon>
        <taxon>Bacillati</taxon>
        <taxon>Bacillota</taxon>
        <taxon>Bacilli</taxon>
        <taxon>Bacillales</taxon>
        <taxon>Bacillaceae</taxon>
        <taxon>Bacillus</taxon>
    </lineage>
</organism>
<keyword evidence="3 6" id="KW-0812">Transmembrane</keyword>
<evidence type="ECO:0000256" key="2">
    <source>
        <dbReference type="ARBA" id="ARBA00022448"/>
    </source>
</evidence>
<keyword evidence="2" id="KW-0813">Transport</keyword>
<dbReference type="OrthoDB" id="2086294at2"/>
<keyword evidence="4 6" id="KW-1133">Transmembrane helix</keyword>
<feature type="transmembrane region" description="Helical" evidence="6">
    <location>
        <begin position="284"/>
        <end position="303"/>
    </location>
</feature>
<feature type="transmembrane region" description="Helical" evidence="6">
    <location>
        <begin position="174"/>
        <end position="195"/>
    </location>
</feature>
<dbReference type="eggNOG" id="COG0477">
    <property type="taxonomic scope" value="Bacteria"/>
</dbReference>
<dbReference type="Pfam" id="PF07690">
    <property type="entry name" value="MFS_1"/>
    <property type="match status" value="1"/>
</dbReference>
<gene>
    <name evidence="8" type="ORF">BA70_15495</name>
</gene>
<dbReference type="EMBL" id="JOTP01000005">
    <property type="protein sequence ID" value="KEP27088.1"/>
    <property type="molecule type" value="Genomic_DNA"/>
</dbReference>
<feature type="transmembrane region" description="Helical" evidence="6">
    <location>
        <begin position="54"/>
        <end position="74"/>
    </location>
</feature>
<dbReference type="Proteomes" id="UP000028091">
    <property type="component" value="Unassembled WGS sequence"/>
</dbReference>
<feature type="transmembrane region" description="Helical" evidence="6">
    <location>
        <begin position="253"/>
        <end position="272"/>
    </location>
</feature>
<dbReference type="InterPro" id="IPR036259">
    <property type="entry name" value="MFS_trans_sf"/>
</dbReference>
<dbReference type="PANTHER" id="PTHR23526:SF2">
    <property type="entry name" value="MAJOR FACILITATOR SUPERFAMILY (MFS) PROFILE DOMAIN-CONTAINING PROTEIN"/>
    <property type="match status" value="1"/>
</dbReference>
<dbReference type="GO" id="GO:0005886">
    <property type="term" value="C:plasma membrane"/>
    <property type="evidence" value="ECO:0007669"/>
    <property type="project" value="UniProtKB-SubCell"/>
</dbReference>
<feature type="transmembrane region" description="Helical" evidence="6">
    <location>
        <begin position="106"/>
        <end position="129"/>
    </location>
</feature>
<keyword evidence="5 6" id="KW-0472">Membrane</keyword>
<evidence type="ECO:0000256" key="1">
    <source>
        <dbReference type="ARBA" id="ARBA00004651"/>
    </source>
</evidence>
<evidence type="ECO:0000256" key="4">
    <source>
        <dbReference type="ARBA" id="ARBA00022989"/>
    </source>
</evidence>
<dbReference type="SUPFAM" id="SSF103473">
    <property type="entry name" value="MFS general substrate transporter"/>
    <property type="match status" value="1"/>
</dbReference>
<evidence type="ECO:0000313" key="9">
    <source>
        <dbReference type="Proteomes" id="UP000028091"/>
    </source>
</evidence>
<evidence type="ECO:0000256" key="5">
    <source>
        <dbReference type="ARBA" id="ARBA00023136"/>
    </source>
</evidence>
<comment type="caution">
    <text evidence="8">The sequence shown here is derived from an EMBL/GenBank/DDBJ whole genome shotgun (WGS) entry which is preliminary data.</text>
</comment>
<dbReference type="InterPro" id="IPR052528">
    <property type="entry name" value="Sugar_transport-like"/>
</dbReference>
<evidence type="ECO:0000313" key="8">
    <source>
        <dbReference type="EMBL" id="KEP27088.1"/>
    </source>
</evidence>
<evidence type="ECO:0000256" key="6">
    <source>
        <dbReference type="SAM" id="Phobius"/>
    </source>
</evidence>
<dbReference type="InterPro" id="IPR011701">
    <property type="entry name" value="MFS"/>
</dbReference>
<evidence type="ECO:0000256" key="3">
    <source>
        <dbReference type="ARBA" id="ARBA00022692"/>
    </source>
</evidence>
<sequence>MSRLKKMFGDMDVTRDLLLLLTIGGLYALAIALSNTFVNVYLWKQSGKFTDLAIYNLAIVVLQPITFLFAGRLAKKIDRAFVLRFGVIFLAAFYLIVLIAGEHAAARLVLLGSVLGIGYGFYWLAFNVLTFEITEPETRDFFNGFLGVLTSTAGMIGPLIAGIVISQLTDDTGYTVIFTLSLILFSLAVVMSFFLKRRQSKGKFMIKQIWKERHADENWRKITTAHFFQGLREGVFVFLISVFVFIATNSELALGTFGLVNSGVAFFAYFFATRLIKKKWRKKAIMLGGLILYGALFLIVFQLSYVSLLMYAVAIAIGYPLLLVPYVSLTYDVIGHARYARKARIEYIVVRELFLNAGRICSIVLFLLSVTLLGDELGIPASLVVLGAGHTLIYYFVKDIHLKEKTADMKEADGQKPVSQTNLIKGER</sequence>
<evidence type="ECO:0000259" key="7">
    <source>
        <dbReference type="PROSITE" id="PS50850"/>
    </source>
</evidence>
<feature type="domain" description="Major facilitator superfamily (MFS) profile" evidence="7">
    <location>
        <begin position="1"/>
        <end position="200"/>
    </location>
</feature>
<keyword evidence="9" id="KW-1185">Reference proteome</keyword>
<dbReference type="GO" id="GO:0022857">
    <property type="term" value="F:transmembrane transporter activity"/>
    <property type="evidence" value="ECO:0007669"/>
    <property type="project" value="InterPro"/>
</dbReference>
<comment type="subcellular location">
    <subcellularLocation>
        <location evidence="1">Cell membrane</location>
        <topology evidence="1">Multi-pass membrane protein</topology>
    </subcellularLocation>
</comment>
<accession>A0A081LCW2</accession>